<dbReference type="InterPro" id="IPR050951">
    <property type="entry name" value="Retrovirus_Pol_polyprotein"/>
</dbReference>
<comment type="caution">
    <text evidence="9">The sequence shown here is derived from an EMBL/GenBank/DDBJ whole genome shotgun (WGS) entry which is preliminary data.</text>
</comment>
<keyword evidence="4" id="KW-0255">Endonuclease</keyword>
<name>A0AAW1NUP0_9CHLO</name>
<evidence type="ECO:0000256" key="1">
    <source>
        <dbReference type="ARBA" id="ARBA00022679"/>
    </source>
</evidence>
<evidence type="ECO:0000313" key="10">
    <source>
        <dbReference type="Proteomes" id="UP001465755"/>
    </source>
</evidence>
<keyword evidence="6" id="KW-0695">RNA-directed DNA polymerase</keyword>
<dbReference type="AlphaFoldDB" id="A0AAW1NUP0"/>
<feature type="domain" description="Integrase zinc-binding" evidence="8">
    <location>
        <begin position="223"/>
        <end position="262"/>
    </location>
</feature>
<dbReference type="Pfam" id="PF17921">
    <property type="entry name" value="Integrase_H2C2"/>
    <property type="match status" value="1"/>
</dbReference>
<dbReference type="InterPro" id="IPR041373">
    <property type="entry name" value="RT_RNaseH"/>
</dbReference>
<reference evidence="9 10" key="1">
    <citation type="journal article" date="2024" name="Nat. Commun.">
        <title>Phylogenomics reveals the evolutionary origins of lichenization in chlorophyte algae.</title>
        <authorList>
            <person name="Puginier C."/>
            <person name="Libourel C."/>
            <person name="Otte J."/>
            <person name="Skaloud P."/>
            <person name="Haon M."/>
            <person name="Grisel S."/>
            <person name="Petersen M."/>
            <person name="Berrin J.G."/>
            <person name="Delaux P.M."/>
            <person name="Dal Grande F."/>
            <person name="Keller J."/>
        </authorList>
    </citation>
    <scope>NUCLEOTIDE SEQUENCE [LARGE SCALE GENOMIC DNA]</scope>
    <source>
        <strain evidence="9 10">SAG 2036</strain>
    </source>
</reference>
<evidence type="ECO:0000256" key="5">
    <source>
        <dbReference type="ARBA" id="ARBA00022801"/>
    </source>
</evidence>
<accession>A0AAW1NUP0</accession>
<keyword evidence="3" id="KW-0540">Nuclease</keyword>
<proteinExistence type="predicted"/>
<dbReference type="GO" id="GO:0016787">
    <property type="term" value="F:hydrolase activity"/>
    <property type="evidence" value="ECO:0007669"/>
    <property type="project" value="UniProtKB-KW"/>
</dbReference>
<evidence type="ECO:0000256" key="6">
    <source>
        <dbReference type="ARBA" id="ARBA00022918"/>
    </source>
</evidence>
<dbReference type="Proteomes" id="UP001465755">
    <property type="component" value="Unassembled WGS sequence"/>
</dbReference>
<protein>
    <recommendedName>
        <fullName evidence="11">Reverse transcriptase RNase H-like domain-containing protein</fullName>
    </recommendedName>
</protein>
<dbReference type="SUPFAM" id="SSF56672">
    <property type="entry name" value="DNA/RNA polymerases"/>
    <property type="match status" value="1"/>
</dbReference>
<dbReference type="InterPro" id="IPR041588">
    <property type="entry name" value="Integrase_H2C2"/>
</dbReference>
<gene>
    <name evidence="9" type="ORF">WJX73_000570</name>
</gene>
<evidence type="ECO:0000256" key="4">
    <source>
        <dbReference type="ARBA" id="ARBA00022759"/>
    </source>
</evidence>
<dbReference type="EMBL" id="JALJOQ010000129">
    <property type="protein sequence ID" value="KAK9795476.1"/>
    <property type="molecule type" value="Genomic_DNA"/>
</dbReference>
<keyword evidence="1" id="KW-0808">Transferase</keyword>
<keyword evidence="5" id="KW-0378">Hydrolase</keyword>
<dbReference type="InterPro" id="IPR043502">
    <property type="entry name" value="DNA/RNA_pol_sf"/>
</dbReference>
<organism evidence="9 10">
    <name type="scientific">Symbiochloris irregularis</name>
    <dbReference type="NCBI Taxonomy" id="706552"/>
    <lineage>
        <taxon>Eukaryota</taxon>
        <taxon>Viridiplantae</taxon>
        <taxon>Chlorophyta</taxon>
        <taxon>core chlorophytes</taxon>
        <taxon>Trebouxiophyceae</taxon>
        <taxon>Trebouxiales</taxon>
        <taxon>Trebouxiaceae</taxon>
        <taxon>Symbiochloris</taxon>
    </lineage>
</organism>
<evidence type="ECO:0000256" key="2">
    <source>
        <dbReference type="ARBA" id="ARBA00022695"/>
    </source>
</evidence>
<sequence length="294" mass="33239">MMPSGAIWMPILIFSLLTKKRMQDIGFPISSLHLALIADHHLLASVDPLGETISRATTARLKIRIGIHIAPLGIIVVKLSILKCSNGPFDAVGAGRVDLGSYLWGHAMDEVLDQKHLAHGSRRQTHVQVKHFQPYLYGRHFTVLTDHAALRFLMTSNNLGGRLLRWSVALREYTFTIHYRLRRLHANADALSRLPQPDNTFNLSILGELIYKVDPNGKQRLVPPPEERLDKIKATHEQLGHYGARRVYDNLRLTYFWTNMDSQDFHTFFHSFDPLLCHVWPRGGDAGGSQASSS</sequence>
<evidence type="ECO:0000313" key="9">
    <source>
        <dbReference type="EMBL" id="KAK9795476.1"/>
    </source>
</evidence>
<feature type="domain" description="Reverse transcriptase RNase H-like" evidence="7">
    <location>
        <begin position="129"/>
        <end position="173"/>
    </location>
</feature>
<dbReference type="PANTHER" id="PTHR37984">
    <property type="entry name" value="PROTEIN CBG26694"/>
    <property type="match status" value="1"/>
</dbReference>
<evidence type="ECO:0000256" key="3">
    <source>
        <dbReference type="ARBA" id="ARBA00022722"/>
    </source>
</evidence>
<keyword evidence="10" id="KW-1185">Reference proteome</keyword>
<evidence type="ECO:0008006" key="11">
    <source>
        <dbReference type="Google" id="ProtNLM"/>
    </source>
</evidence>
<dbReference type="GO" id="GO:0004519">
    <property type="term" value="F:endonuclease activity"/>
    <property type="evidence" value="ECO:0007669"/>
    <property type="project" value="UniProtKB-KW"/>
</dbReference>
<dbReference type="GO" id="GO:0003964">
    <property type="term" value="F:RNA-directed DNA polymerase activity"/>
    <property type="evidence" value="ECO:0007669"/>
    <property type="project" value="UniProtKB-KW"/>
</dbReference>
<evidence type="ECO:0000259" key="7">
    <source>
        <dbReference type="Pfam" id="PF17917"/>
    </source>
</evidence>
<dbReference type="Pfam" id="PF17917">
    <property type="entry name" value="RT_RNaseH"/>
    <property type="match status" value="1"/>
</dbReference>
<keyword evidence="2" id="KW-0548">Nucleotidyltransferase</keyword>
<evidence type="ECO:0000259" key="8">
    <source>
        <dbReference type="Pfam" id="PF17921"/>
    </source>
</evidence>
<dbReference type="Gene3D" id="1.10.340.70">
    <property type="match status" value="1"/>
</dbReference>
<dbReference type="PANTHER" id="PTHR37984:SF5">
    <property type="entry name" value="PROTEIN NYNRIN-LIKE"/>
    <property type="match status" value="1"/>
</dbReference>